<dbReference type="InterPro" id="IPR037066">
    <property type="entry name" value="Plug_dom_sf"/>
</dbReference>
<evidence type="ECO:0000259" key="12">
    <source>
        <dbReference type="Pfam" id="PF00593"/>
    </source>
</evidence>
<dbReference type="PANTHER" id="PTHR30069">
    <property type="entry name" value="TONB-DEPENDENT OUTER MEMBRANE RECEPTOR"/>
    <property type="match status" value="1"/>
</dbReference>
<dbReference type="Gene3D" id="2.170.130.10">
    <property type="entry name" value="TonB-dependent receptor, plug domain"/>
    <property type="match status" value="1"/>
</dbReference>
<feature type="signal peptide" evidence="11">
    <location>
        <begin position="1"/>
        <end position="19"/>
    </location>
</feature>
<proteinExistence type="inferred from homology"/>
<keyword evidence="2 8" id="KW-0813">Transport</keyword>
<sequence length="707" mass="75279">MLRTLLLATVSLIALPAHAEEKPLPDSAGPAAPADAPADAPAADGQQHDQPNQEIVVTGTRARATADVLGGTAVLAAEELTREMRPTIGETLASQPGVSATSFGPNASRPVLRGFTGDRARLLIDGIGSIDVSNTSADHAAIINPLTADRIEVLRGPSALLFSPSSIGGVVNVIDSRIPRRMAESPLHADGIATYGSASDERSVSGAADVPVSGKLVVHADGSWSKTGDLRSGGYVLTPELRAQAAASADPEIQALAGLKGEVPNTAARTWDIAGGAAIVDDHGSLGFSVSRYDSLYGVPIRYSLDPAVEAEAVQLHAKQTRLDVRGDITTETAGIHQIRVRLAAADYRHSEIEDTGEVGTTFYSQGLEGRLELVQETHGEWEGVTGGQFSTRNTRIVGEEKFLPRTESNQYGLFTLQSLDFGALKAEAALRYEHNDLRAQADLDIGNPLLDRSFDSLSASLGASYALAEHLRLGVNVSRSERAPTQEELFANGPHAGTQAFEIGNPDFTTEKAWGVEGTLKGSGDGWSLSAAAYYNWFSDYIYDAPTGAIEDDLPVFQYNQADARYYGFEIEGSARLAQLGKFAINADALSDFVHAEIVDQGPVPRIPPLRVMGGLEAQSDALTGRVEVEHSFKQDRVTDFETPTKGFTLVNASLSWKPFGAGSNTSLTLSANNIFDVEARRHTSVLKDYAPLAGRDLRATLRVQL</sequence>
<evidence type="ECO:0000256" key="8">
    <source>
        <dbReference type="PROSITE-ProRule" id="PRU01360"/>
    </source>
</evidence>
<dbReference type="PANTHER" id="PTHR30069:SF40">
    <property type="entry name" value="TONB-DEPENDENT RECEPTOR NMB0964-RELATED"/>
    <property type="match status" value="1"/>
</dbReference>
<keyword evidence="5 9" id="KW-0798">TonB box</keyword>
<dbReference type="EMBL" id="JALMLT010000004">
    <property type="protein sequence ID" value="MDT8760125.1"/>
    <property type="molecule type" value="Genomic_DNA"/>
</dbReference>
<feature type="chain" id="PRO_5045489562" evidence="11">
    <location>
        <begin position="20"/>
        <end position="707"/>
    </location>
</feature>
<keyword evidence="6 8" id="KW-0472">Membrane</keyword>
<comment type="caution">
    <text evidence="14">The sequence shown here is derived from an EMBL/GenBank/DDBJ whole genome shotgun (WGS) entry which is preliminary data.</text>
</comment>
<reference evidence="14" key="1">
    <citation type="submission" date="2022-04" db="EMBL/GenBank/DDBJ databases">
        <title>Tomato heritable bacteria conferring resistance against bacterial wilt.</title>
        <authorList>
            <person name="Yin J."/>
        </authorList>
    </citation>
    <scope>NUCLEOTIDE SEQUENCE</scope>
    <source>
        <strain evidence="14">Cra20</strain>
    </source>
</reference>
<comment type="subcellular location">
    <subcellularLocation>
        <location evidence="1 8">Cell outer membrane</location>
        <topology evidence="1 8">Multi-pass membrane protein</topology>
    </subcellularLocation>
</comment>
<dbReference type="CDD" id="cd01347">
    <property type="entry name" value="ligand_gated_channel"/>
    <property type="match status" value="1"/>
</dbReference>
<evidence type="ECO:0000256" key="1">
    <source>
        <dbReference type="ARBA" id="ARBA00004571"/>
    </source>
</evidence>
<feature type="domain" description="TonB-dependent receptor plug" evidence="13">
    <location>
        <begin position="67"/>
        <end position="170"/>
    </location>
</feature>
<keyword evidence="14" id="KW-0675">Receptor</keyword>
<dbReference type="Pfam" id="PF00593">
    <property type="entry name" value="TonB_dep_Rec_b-barrel"/>
    <property type="match status" value="1"/>
</dbReference>
<keyword evidence="4 8" id="KW-0812">Transmembrane</keyword>
<dbReference type="InterPro" id="IPR039426">
    <property type="entry name" value="TonB-dep_rcpt-like"/>
</dbReference>
<dbReference type="PROSITE" id="PS52016">
    <property type="entry name" value="TONB_DEPENDENT_REC_3"/>
    <property type="match status" value="1"/>
</dbReference>
<protein>
    <submittedName>
        <fullName evidence="14">TonB-dependent receptor</fullName>
    </submittedName>
</protein>
<keyword evidence="11" id="KW-0732">Signal</keyword>
<evidence type="ECO:0000259" key="13">
    <source>
        <dbReference type="Pfam" id="PF07715"/>
    </source>
</evidence>
<feature type="region of interest" description="Disordered" evidence="10">
    <location>
        <begin position="21"/>
        <end position="50"/>
    </location>
</feature>
<dbReference type="InterPro" id="IPR036942">
    <property type="entry name" value="Beta-barrel_TonB_sf"/>
</dbReference>
<keyword evidence="7 8" id="KW-0998">Cell outer membrane</keyword>
<dbReference type="InterPro" id="IPR000531">
    <property type="entry name" value="Beta-barrel_TonB"/>
</dbReference>
<dbReference type="SUPFAM" id="SSF56935">
    <property type="entry name" value="Porins"/>
    <property type="match status" value="1"/>
</dbReference>
<keyword evidence="3 8" id="KW-1134">Transmembrane beta strand</keyword>
<organism evidence="14">
    <name type="scientific">Sphingomonas psychrotolerans</name>
    <dbReference type="NCBI Taxonomy" id="1327635"/>
    <lineage>
        <taxon>Bacteria</taxon>
        <taxon>Pseudomonadati</taxon>
        <taxon>Pseudomonadota</taxon>
        <taxon>Alphaproteobacteria</taxon>
        <taxon>Sphingomonadales</taxon>
        <taxon>Sphingomonadaceae</taxon>
        <taxon>Sphingomonas</taxon>
    </lineage>
</organism>
<dbReference type="Gene3D" id="2.40.170.20">
    <property type="entry name" value="TonB-dependent receptor, beta-barrel domain"/>
    <property type="match status" value="1"/>
</dbReference>
<evidence type="ECO:0000256" key="3">
    <source>
        <dbReference type="ARBA" id="ARBA00022452"/>
    </source>
</evidence>
<evidence type="ECO:0000256" key="5">
    <source>
        <dbReference type="ARBA" id="ARBA00023077"/>
    </source>
</evidence>
<evidence type="ECO:0000256" key="7">
    <source>
        <dbReference type="ARBA" id="ARBA00023237"/>
    </source>
</evidence>
<name>A0ABU3N6G2_9SPHN</name>
<dbReference type="Pfam" id="PF07715">
    <property type="entry name" value="Plug"/>
    <property type="match status" value="1"/>
</dbReference>
<evidence type="ECO:0000313" key="14">
    <source>
        <dbReference type="EMBL" id="MDT8760125.1"/>
    </source>
</evidence>
<evidence type="ECO:0000256" key="11">
    <source>
        <dbReference type="SAM" id="SignalP"/>
    </source>
</evidence>
<gene>
    <name evidence="14" type="ORF">MZO42_15600</name>
</gene>
<feature type="compositionally biased region" description="Low complexity" evidence="10">
    <location>
        <begin position="25"/>
        <end position="44"/>
    </location>
</feature>
<evidence type="ECO:0000256" key="4">
    <source>
        <dbReference type="ARBA" id="ARBA00022692"/>
    </source>
</evidence>
<comment type="similarity">
    <text evidence="8 9">Belongs to the TonB-dependent receptor family.</text>
</comment>
<evidence type="ECO:0000256" key="10">
    <source>
        <dbReference type="SAM" id="MobiDB-lite"/>
    </source>
</evidence>
<evidence type="ECO:0000256" key="2">
    <source>
        <dbReference type="ARBA" id="ARBA00022448"/>
    </source>
</evidence>
<accession>A0ABU3N6G2</accession>
<dbReference type="InterPro" id="IPR012910">
    <property type="entry name" value="Plug_dom"/>
</dbReference>
<evidence type="ECO:0000256" key="9">
    <source>
        <dbReference type="RuleBase" id="RU003357"/>
    </source>
</evidence>
<feature type="domain" description="TonB-dependent receptor-like beta-barrel" evidence="12">
    <location>
        <begin position="337"/>
        <end position="676"/>
    </location>
</feature>
<evidence type="ECO:0000256" key="6">
    <source>
        <dbReference type="ARBA" id="ARBA00023136"/>
    </source>
</evidence>